<dbReference type="GO" id="GO:0005829">
    <property type="term" value="C:cytosol"/>
    <property type="evidence" value="ECO:0007669"/>
    <property type="project" value="TreeGrafter"/>
</dbReference>
<evidence type="ECO:0000256" key="1">
    <source>
        <dbReference type="ARBA" id="ARBA00001946"/>
    </source>
</evidence>
<evidence type="ECO:0000256" key="2">
    <source>
        <dbReference type="ARBA" id="ARBA00011738"/>
    </source>
</evidence>
<keyword evidence="4" id="KW-0460">Magnesium</keyword>
<dbReference type="PANTHER" id="PTHR43322:SF5">
    <property type="entry name" value="1-DEOXY-D-XYLULOSE-5-PHOSPHATE SYNTHASE, CHLOROPLASTIC"/>
    <property type="match status" value="1"/>
</dbReference>
<evidence type="ECO:0000256" key="3">
    <source>
        <dbReference type="ARBA" id="ARBA00022679"/>
    </source>
</evidence>
<keyword evidence="3 7" id="KW-0808">Transferase</keyword>
<dbReference type="Gene3D" id="3.40.50.970">
    <property type="match status" value="2"/>
</dbReference>
<name>A0A645BYF0_9ZZZZ</name>
<dbReference type="GO" id="GO:0016114">
    <property type="term" value="P:terpenoid biosynthetic process"/>
    <property type="evidence" value="ECO:0007669"/>
    <property type="project" value="InterPro"/>
</dbReference>
<dbReference type="InterPro" id="IPR005475">
    <property type="entry name" value="Transketolase-like_Pyr-bd"/>
</dbReference>
<protein>
    <submittedName>
        <fullName evidence="7">1-deoxy-D-xylulose-5-phosphate synthase</fullName>
        <ecNumber evidence="7">2.2.1.7</ecNumber>
    </submittedName>
</protein>
<dbReference type="SUPFAM" id="SSF52518">
    <property type="entry name" value="Thiamin diphosphate-binding fold (THDP-binding)"/>
    <property type="match status" value="1"/>
</dbReference>
<comment type="subunit">
    <text evidence="2">Homodimer.</text>
</comment>
<dbReference type="InterPro" id="IPR029061">
    <property type="entry name" value="THDP-binding"/>
</dbReference>
<dbReference type="Pfam" id="PF13292">
    <property type="entry name" value="DXP_synthase_N"/>
    <property type="match status" value="1"/>
</dbReference>
<dbReference type="InterPro" id="IPR005477">
    <property type="entry name" value="Dxylulose-5-P_synthase"/>
</dbReference>
<dbReference type="EC" id="2.2.1.7" evidence="7"/>
<dbReference type="SMART" id="SM00861">
    <property type="entry name" value="Transket_pyr"/>
    <property type="match status" value="1"/>
</dbReference>
<proteinExistence type="predicted"/>
<dbReference type="GO" id="GO:0008661">
    <property type="term" value="F:1-deoxy-D-xylulose-5-phosphate synthase activity"/>
    <property type="evidence" value="ECO:0007669"/>
    <property type="project" value="UniProtKB-EC"/>
</dbReference>
<organism evidence="7">
    <name type="scientific">bioreactor metagenome</name>
    <dbReference type="NCBI Taxonomy" id="1076179"/>
    <lineage>
        <taxon>unclassified sequences</taxon>
        <taxon>metagenomes</taxon>
        <taxon>ecological metagenomes</taxon>
    </lineage>
</organism>
<evidence type="ECO:0000256" key="5">
    <source>
        <dbReference type="ARBA" id="ARBA00023052"/>
    </source>
</evidence>
<comment type="cofactor">
    <cofactor evidence="1">
        <name>Mg(2+)</name>
        <dbReference type="ChEBI" id="CHEBI:18420"/>
    </cofactor>
</comment>
<reference evidence="7" key="1">
    <citation type="submission" date="2019-08" db="EMBL/GenBank/DDBJ databases">
        <authorList>
            <person name="Kucharzyk K."/>
            <person name="Murdoch R.W."/>
            <person name="Higgins S."/>
            <person name="Loffler F."/>
        </authorList>
    </citation>
    <scope>NUCLEOTIDE SEQUENCE</scope>
</reference>
<evidence type="ECO:0000256" key="4">
    <source>
        <dbReference type="ARBA" id="ARBA00022842"/>
    </source>
</evidence>
<gene>
    <name evidence="7" type="primary">dxs_78</name>
    <name evidence="7" type="ORF">SDC9_117511</name>
</gene>
<dbReference type="PANTHER" id="PTHR43322">
    <property type="entry name" value="1-D-DEOXYXYLULOSE 5-PHOSPHATE SYNTHASE-RELATED"/>
    <property type="match status" value="1"/>
</dbReference>
<sequence length="409" mass="44301">MELTLALMYCFDVAQDKIVWDVGHQCYTYKLLTGRLSRFATLRQENGISGFPKTEESAYDSFIAGHASTSIAVAYGLKRSMTLQGKSNHVVAVIGDGSLTGGMAYEGLNNVGKSGENLIIIINDNEMAISKNEGAVAKYLSVIRSKPGYFKVKKITEQALLSVPVAGEALRDLVAGSKTVLKQVIYPSTFFEELGFTYFGPVDGHNLQNLCDILAEAKKTDGPSIIHIMTQKGKGYAFAEQNPGAYHGVSRFDIKTGQPLKAAGESFSSVFGKELVRLAETNNRICAITAAMEHGTGLQYFGRRFKKSGRYYDVGIAEEFGVTFASALSAGGMLPVFAIYSTFLQRGYDQIIHDAAIEKRHIVLGVDRAGIVGDDGETHQGIFDVAFFVNHPRSYSAGTCKLCGVKGDA</sequence>
<dbReference type="EMBL" id="VSSQ01023543">
    <property type="protein sequence ID" value="MPM70556.1"/>
    <property type="molecule type" value="Genomic_DNA"/>
</dbReference>
<dbReference type="Pfam" id="PF02779">
    <property type="entry name" value="Transket_pyr"/>
    <property type="match status" value="1"/>
</dbReference>
<evidence type="ECO:0000259" key="6">
    <source>
        <dbReference type="SMART" id="SM00861"/>
    </source>
</evidence>
<comment type="caution">
    <text evidence="7">The sequence shown here is derived from an EMBL/GenBank/DDBJ whole genome shotgun (WGS) entry which is preliminary data.</text>
</comment>
<dbReference type="CDD" id="cd07033">
    <property type="entry name" value="TPP_PYR_DXS_TK_like"/>
    <property type="match status" value="1"/>
</dbReference>
<dbReference type="CDD" id="cd02007">
    <property type="entry name" value="TPP_DXS"/>
    <property type="match status" value="1"/>
</dbReference>
<keyword evidence="5" id="KW-0786">Thiamine pyrophosphate</keyword>
<evidence type="ECO:0000313" key="7">
    <source>
        <dbReference type="EMBL" id="MPM70556.1"/>
    </source>
</evidence>
<accession>A0A645BYF0</accession>
<dbReference type="GO" id="GO:0019288">
    <property type="term" value="P:isopentenyl diphosphate biosynthetic process, methylerythritol 4-phosphate pathway"/>
    <property type="evidence" value="ECO:0007669"/>
    <property type="project" value="TreeGrafter"/>
</dbReference>
<dbReference type="NCBIfam" id="TIGR00204">
    <property type="entry name" value="dxs"/>
    <property type="match status" value="1"/>
</dbReference>
<dbReference type="AlphaFoldDB" id="A0A645BYF0"/>
<feature type="domain" description="Transketolase-like pyrimidine-binding" evidence="6">
    <location>
        <begin position="265"/>
        <end position="405"/>
    </location>
</feature>